<sequence length="102" mass="11016">MTSISSPSLSLGQLHQTLQQRQATPQTTPSQSFGDRMQGSLRSVADAQASAAASARDYELGLENDLSRVMISQQVASLGFQMALNVRNKALTAYKDIMNMPV</sequence>
<dbReference type="PANTHER" id="PTHR34653:SF1">
    <property type="entry name" value="FLAGELLAR HOOK-BASAL BODY COMPLEX PROTEIN FLIE"/>
    <property type="match status" value="1"/>
</dbReference>
<dbReference type="PRINTS" id="PR01006">
    <property type="entry name" value="FLGHOOKFLIE"/>
</dbReference>
<dbReference type="HAMAP" id="MF_00724">
    <property type="entry name" value="FliE"/>
    <property type="match status" value="1"/>
</dbReference>
<keyword evidence="7" id="KW-0282">Flagellum</keyword>
<dbReference type="NCBIfam" id="TIGR00205">
    <property type="entry name" value="fliE"/>
    <property type="match status" value="1"/>
</dbReference>
<feature type="compositionally biased region" description="Polar residues" evidence="6">
    <location>
        <begin position="1"/>
        <end position="33"/>
    </location>
</feature>
<evidence type="ECO:0000256" key="1">
    <source>
        <dbReference type="ARBA" id="ARBA00004117"/>
    </source>
</evidence>
<keyword evidence="7" id="KW-0969">Cilium</keyword>
<evidence type="ECO:0000256" key="2">
    <source>
        <dbReference type="ARBA" id="ARBA00009272"/>
    </source>
</evidence>
<evidence type="ECO:0000256" key="4">
    <source>
        <dbReference type="HAMAP-Rule" id="MF_00724"/>
    </source>
</evidence>
<organism evidence="7 8">
    <name type="scientific">Plastorhodobacter daqingensis</name>
    <dbReference type="NCBI Taxonomy" id="1387281"/>
    <lineage>
        <taxon>Bacteria</taxon>
        <taxon>Pseudomonadati</taxon>
        <taxon>Pseudomonadota</taxon>
        <taxon>Alphaproteobacteria</taxon>
        <taxon>Rhodobacterales</taxon>
        <taxon>Paracoccaceae</taxon>
        <taxon>Plastorhodobacter</taxon>
    </lineage>
</organism>
<evidence type="ECO:0000256" key="3">
    <source>
        <dbReference type="ARBA" id="ARBA00023143"/>
    </source>
</evidence>
<evidence type="ECO:0000256" key="5">
    <source>
        <dbReference type="NCBIfam" id="TIGR00205"/>
    </source>
</evidence>
<dbReference type="PANTHER" id="PTHR34653">
    <property type="match status" value="1"/>
</dbReference>
<feature type="region of interest" description="Disordered" evidence="6">
    <location>
        <begin position="1"/>
        <end position="46"/>
    </location>
</feature>
<evidence type="ECO:0000256" key="6">
    <source>
        <dbReference type="SAM" id="MobiDB-lite"/>
    </source>
</evidence>
<dbReference type="EMBL" id="JBHTFQ010000006">
    <property type="protein sequence ID" value="MFC7704894.1"/>
    <property type="molecule type" value="Genomic_DNA"/>
</dbReference>
<comment type="similarity">
    <text evidence="2 4">Belongs to the FliE family.</text>
</comment>
<evidence type="ECO:0000313" key="8">
    <source>
        <dbReference type="Proteomes" id="UP001596516"/>
    </source>
</evidence>
<comment type="caution">
    <text evidence="7">The sequence shown here is derived from an EMBL/GenBank/DDBJ whole genome shotgun (WGS) entry which is preliminary data.</text>
</comment>
<dbReference type="InterPro" id="IPR001624">
    <property type="entry name" value="FliE"/>
</dbReference>
<dbReference type="RefSeq" id="WP_377403802.1">
    <property type="nucleotide sequence ID" value="NZ_JBHTFQ010000006.1"/>
</dbReference>
<evidence type="ECO:0000313" key="7">
    <source>
        <dbReference type="EMBL" id="MFC7704894.1"/>
    </source>
</evidence>
<name>A0ABW2UN21_9RHOB</name>
<gene>
    <name evidence="4 7" type="primary">fliE</name>
    <name evidence="7" type="ORF">ACFQXB_11875</name>
</gene>
<reference evidence="8" key="1">
    <citation type="journal article" date="2019" name="Int. J. Syst. Evol. Microbiol.">
        <title>The Global Catalogue of Microorganisms (GCM) 10K type strain sequencing project: providing services to taxonomists for standard genome sequencing and annotation.</title>
        <authorList>
            <consortium name="The Broad Institute Genomics Platform"/>
            <consortium name="The Broad Institute Genome Sequencing Center for Infectious Disease"/>
            <person name="Wu L."/>
            <person name="Ma J."/>
        </authorList>
    </citation>
    <scope>NUCLEOTIDE SEQUENCE [LARGE SCALE GENOMIC DNA]</scope>
    <source>
        <strain evidence="8">CGMCC 1.12750</strain>
    </source>
</reference>
<accession>A0ABW2UN21</accession>
<protein>
    <recommendedName>
        <fullName evidence="4 5">Flagellar hook-basal body complex protein FliE</fullName>
    </recommendedName>
</protein>
<dbReference type="Pfam" id="PF02049">
    <property type="entry name" value="FliE"/>
    <property type="match status" value="1"/>
</dbReference>
<comment type="subcellular location">
    <subcellularLocation>
        <location evidence="1 4">Bacterial flagellum basal body</location>
    </subcellularLocation>
</comment>
<dbReference type="Proteomes" id="UP001596516">
    <property type="component" value="Unassembled WGS sequence"/>
</dbReference>
<keyword evidence="7" id="KW-0966">Cell projection</keyword>
<keyword evidence="3 4" id="KW-0975">Bacterial flagellum</keyword>
<keyword evidence="8" id="KW-1185">Reference proteome</keyword>
<proteinExistence type="inferred from homology"/>